<proteinExistence type="inferred from homology"/>
<gene>
    <name evidence="5" type="ORF">H9830_06665</name>
</gene>
<reference evidence="5" key="1">
    <citation type="journal article" date="2021" name="PeerJ">
        <title>Extensive microbial diversity within the chicken gut microbiome revealed by metagenomics and culture.</title>
        <authorList>
            <person name="Gilroy R."/>
            <person name="Ravi A."/>
            <person name="Getino M."/>
            <person name="Pursley I."/>
            <person name="Horton D.L."/>
            <person name="Alikhan N.F."/>
            <person name="Baker D."/>
            <person name="Gharbi K."/>
            <person name="Hall N."/>
            <person name="Watson M."/>
            <person name="Adriaenssens E.M."/>
            <person name="Foster-Nyarko E."/>
            <person name="Jarju S."/>
            <person name="Secka A."/>
            <person name="Antonio M."/>
            <person name="Oren A."/>
            <person name="Chaudhuri R.R."/>
            <person name="La Ragione R."/>
            <person name="Hildebrand F."/>
            <person name="Pallen M.J."/>
        </authorList>
    </citation>
    <scope>NUCLEOTIDE SEQUENCE</scope>
    <source>
        <strain evidence="5">ChiGjej1B1-98</strain>
    </source>
</reference>
<dbReference type="CDD" id="cd00165">
    <property type="entry name" value="S4"/>
    <property type="match status" value="1"/>
</dbReference>
<evidence type="ECO:0000256" key="2">
    <source>
        <dbReference type="ARBA" id="ARBA00029460"/>
    </source>
</evidence>
<evidence type="ECO:0000313" key="5">
    <source>
        <dbReference type="EMBL" id="HIY65943.1"/>
    </source>
</evidence>
<dbReference type="Pfam" id="PF01479">
    <property type="entry name" value="S4"/>
    <property type="match status" value="1"/>
</dbReference>
<protein>
    <submittedName>
        <fullName evidence="5">TlyA family RNA methyltransferase</fullName>
    </submittedName>
</protein>
<dbReference type="CDD" id="cd02440">
    <property type="entry name" value="AdoMet_MTases"/>
    <property type="match status" value="1"/>
</dbReference>
<sequence length="281" mass="30496">MNTREPEPRASRTEAVRRLDVALAERGLARSRSHARQLINAGRVTVDGRAAKANTRVSIGTAIAVSSDHYVSRGAQKLLRALQRFDIDPAGRRALDVGASTGGFTQVLLERGAVHVTALDVGHGQFALAEDSRIRVLEGTNVRNIQLGDLDVRIDLVVADVSFISASFLFEPITAALPEVRDWIVLIKPQFEVGRDRIGDGVVRDSTLRRSAVERVVLAAASHGWRISALARSPIEGSHGNIEYLAHFVANASPIEQGSPQTALLPTEWDELFEETGEECG</sequence>
<dbReference type="GO" id="GO:0003723">
    <property type="term" value="F:RNA binding"/>
    <property type="evidence" value="ECO:0007669"/>
    <property type="project" value="UniProtKB-KW"/>
</dbReference>
<dbReference type="InterPro" id="IPR002942">
    <property type="entry name" value="S4_RNA-bd"/>
</dbReference>
<evidence type="ECO:0000256" key="3">
    <source>
        <dbReference type="PROSITE-ProRule" id="PRU00182"/>
    </source>
</evidence>
<dbReference type="SUPFAM" id="SSF55174">
    <property type="entry name" value="Alpha-L RNA-binding motif"/>
    <property type="match status" value="1"/>
</dbReference>
<dbReference type="InterPro" id="IPR047048">
    <property type="entry name" value="TlyA"/>
</dbReference>
<accession>A0A9D2C9P2</accession>
<keyword evidence="5" id="KW-0489">Methyltransferase</keyword>
<comment type="caution">
    <text evidence="5">The sequence shown here is derived from an EMBL/GenBank/DDBJ whole genome shotgun (WGS) entry which is preliminary data.</text>
</comment>
<dbReference type="PANTHER" id="PTHR32319:SF0">
    <property type="entry name" value="BACTERIAL HEMOLYSIN-LIKE PROTEIN"/>
    <property type="match status" value="1"/>
</dbReference>
<evidence type="ECO:0000313" key="6">
    <source>
        <dbReference type="Proteomes" id="UP000824005"/>
    </source>
</evidence>
<dbReference type="SUPFAM" id="SSF53335">
    <property type="entry name" value="S-adenosyl-L-methionine-dependent methyltransferases"/>
    <property type="match status" value="1"/>
</dbReference>
<dbReference type="EMBL" id="DXDC01000196">
    <property type="protein sequence ID" value="HIY65943.1"/>
    <property type="molecule type" value="Genomic_DNA"/>
</dbReference>
<evidence type="ECO:0000256" key="1">
    <source>
        <dbReference type="ARBA" id="ARBA00022884"/>
    </source>
</evidence>
<evidence type="ECO:0000259" key="4">
    <source>
        <dbReference type="SMART" id="SM00363"/>
    </source>
</evidence>
<reference evidence="5" key="2">
    <citation type="submission" date="2021-04" db="EMBL/GenBank/DDBJ databases">
        <authorList>
            <person name="Gilroy R."/>
        </authorList>
    </citation>
    <scope>NUCLEOTIDE SEQUENCE</scope>
    <source>
        <strain evidence="5">ChiGjej1B1-98</strain>
    </source>
</reference>
<dbReference type="AlphaFoldDB" id="A0A9D2C9P2"/>
<dbReference type="Gene3D" id="3.10.290.10">
    <property type="entry name" value="RNA-binding S4 domain"/>
    <property type="match status" value="1"/>
</dbReference>
<dbReference type="GO" id="GO:0008168">
    <property type="term" value="F:methyltransferase activity"/>
    <property type="evidence" value="ECO:0007669"/>
    <property type="project" value="UniProtKB-KW"/>
</dbReference>
<dbReference type="PROSITE" id="PS50889">
    <property type="entry name" value="S4"/>
    <property type="match status" value="1"/>
</dbReference>
<dbReference type="SMART" id="SM00363">
    <property type="entry name" value="S4"/>
    <property type="match status" value="1"/>
</dbReference>
<dbReference type="GO" id="GO:0032259">
    <property type="term" value="P:methylation"/>
    <property type="evidence" value="ECO:0007669"/>
    <property type="project" value="UniProtKB-KW"/>
</dbReference>
<dbReference type="PANTHER" id="PTHR32319">
    <property type="entry name" value="BACTERIAL HEMOLYSIN-LIKE PROTEIN"/>
    <property type="match status" value="1"/>
</dbReference>
<dbReference type="Proteomes" id="UP000824005">
    <property type="component" value="Unassembled WGS sequence"/>
</dbReference>
<name>A0A9D2C9P2_9MICO</name>
<keyword evidence="1 3" id="KW-0694">RNA-binding</keyword>
<organism evidence="5 6">
    <name type="scientific">Candidatus Agrococcus pullicola</name>
    <dbReference type="NCBI Taxonomy" id="2838429"/>
    <lineage>
        <taxon>Bacteria</taxon>
        <taxon>Bacillati</taxon>
        <taxon>Actinomycetota</taxon>
        <taxon>Actinomycetes</taxon>
        <taxon>Micrococcales</taxon>
        <taxon>Microbacteriaceae</taxon>
        <taxon>Agrococcus</taxon>
    </lineage>
</organism>
<dbReference type="PIRSF" id="PIRSF005578">
    <property type="entry name" value="TlyA"/>
    <property type="match status" value="1"/>
</dbReference>
<dbReference type="Gene3D" id="3.40.50.150">
    <property type="entry name" value="Vaccinia Virus protein VP39"/>
    <property type="match status" value="1"/>
</dbReference>
<dbReference type="InterPro" id="IPR002877">
    <property type="entry name" value="RNA_MeTrfase_FtsJ_dom"/>
</dbReference>
<dbReference type="Pfam" id="PF01728">
    <property type="entry name" value="FtsJ"/>
    <property type="match status" value="1"/>
</dbReference>
<comment type="similarity">
    <text evidence="2">Belongs to the TlyA family.</text>
</comment>
<feature type="domain" description="RNA-binding S4" evidence="4">
    <location>
        <begin position="17"/>
        <end position="79"/>
    </location>
</feature>
<dbReference type="InterPro" id="IPR004538">
    <property type="entry name" value="Hemolysin_A/TlyA"/>
</dbReference>
<dbReference type="InterPro" id="IPR036986">
    <property type="entry name" value="S4_RNA-bd_sf"/>
</dbReference>
<keyword evidence="5" id="KW-0808">Transferase</keyword>
<dbReference type="InterPro" id="IPR029063">
    <property type="entry name" value="SAM-dependent_MTases_sf"/>
</dbReference>